<dbReference type="Pfam" id="PF05226">
    <property type="entry name" value="CHASE2"/>
    <property type="match status" value="1"/>
</dbReference>
<accession>A0A2U1SRL9</accession>
<dbReference type="OrthoDB" id="9789782at2"/>
<feature type="domain" description="Guanylate cyclase" evidence="2">
    <location>
        <begin position="478"/>
        <end position="616"/>
    </location>
</feature>
<dbReference type="PANTHER" id="PTHR43081:SF1">
    <property type="entry name" value="ADENYLATE CYCLASE, TERMINAL-DIFFERENTIATION SPECIFIC"/>
    <property type="match status" value="1"/>
</dbReference>
<evidence type="ECO:0000259" key="2">
    <source>
        <dbReference type="PROSITE" id="PS50125"/>
    </source>
</evidence>
<dbReference type="PANTHER" id="PTHR43081">
    <property type="entry name" value="ADENYLATE CYCLASE, TERMINAL-DIFFERENTIATION SPECIFIC-RELATED"/>
    <property type="match status" value="1"/>
</dbReference>
<dbReference type="InterPro" id="IPR050697">
    <property type="entry name" value="Adenylyl/Guanylyl_Cyclase_3/4"/>
</dbReference>
<dbReference type="Pfam" id="PF00211">
    <property type="entry name" value="Guanylate_cyc"/>
    <property type="match status" value="1"/>
</dbReference>
<keyword evidence="4" id="KW-1185">Reference proteome</keyword>
<keyword evidence="1" id="KW-0472">Membrane</keyword>
<dbReference type="SMART" id="SM00044">
    <property type="entry name" value="CYCc"/>
    <property type="match status" value="1"/>
</dbReference>
<gene>
    <name evidence="3" type="ORF">C5689_09160</name>
</gene>
<keyword evidence="1" id="KW-0812">Transmembrane</keyword>
<dbReference type="GO" id="GO:0006171">
    <property type="term" value="P:cAMP biosynthetic process"/>
    <property type="evidence" value="ECO:0007669"/>
    <property type="project" value="TreeGrafter"/>
</dbReference>
<dbReference type="PROSITE" id="PS50125">
    <property type="entry name" value="GUANYLATE_CYCLASE_2"/>
    <property type="match status" value="1"/>
</dbReference>
<feature type="transmembrane region" description="Helical" evidence="1">
    <location>
        <begin position="389"/>
        <end position="407"/>
    </location>
</feature>
<protein>
    <submittedName>
        <fullName evidence="3">Adenylate/guanylate cyclase domain-containing protein</fullName>
    </submittedName>
</protein>
<dbReference type="InterPro" id="IPR001054">
    <property type="entry name" value="A/G_cyclase"/>
</dbReference>
<dbReference type="InterPro" id="IPR029787">
    <property type="entry name" value="Nucleotide_cyclase"/>
</dbReference>
<keyword evidence="1" id="KW-1133">Transmembrane helix</keyword>
<sequence>MKRTRRRRPAYYLATATAALAVLAIGRLQPPALDDLRNFVFDTFQRLAPQPYDPGLPVRVVAVDEESLAAFGQWPWPRTRLAELVDKLAEAGAAAIAFDIIFSEEDQTSLDHFVRRLPDGPAKVEIVAVAANAIPNDRLFARAIAAAPVALGLTLSNVGPKSASPPKAGVAIAGDDPTSFLSRFPAAVTPIAELAEAARGLGATNWAPDRDGVVRRVPLLGVGPGGLTPSLALEALRLAQGASTLVIRSSNASGETAFGRQTGVNAVKVGAFEIAVGAAADIRPRYGAEAPERVLSAAAVLQGRAPRDEIEGRILFIGATAIGLGDIRATPLQPTLPGVEIHSQIVESLLSGALLSRPDWAAGLELVAAGAAFVLVASLLLLVAPLFSALAAIGLITALFTASFWAFDRAGLLVDAAFPSLSAALAYGVGAVALWRNDQAARRHVHMAFGKFIAPAVVEGLVEHPERLVLGGETRELTVLFSDLRDFSTISEGLTAQELTHFMNAYLTPMTDAILDREGTVDKYIGDAVMAFWNAPLDIADHPRKAVCAALDMRAAMARFNAERAAEAARAGRDYRKAAMGIGLNLGPCSVGNMGSTRRFDYSILGDVVNLTSRLEGLCKWFRVDILVSGDLRDAAAGFAWLDLGAAQVVGRSAPTRIYALAGDEAFAASEAFAAWRDEHRTMMRYHAEWDFTRARAAAARMMAIVEPHWTGCYLALEQRFAAFEAVPPAKSDGGPIWKMDSK</sequence>
<feature type="transmembrane region" description="Helical" evidence="1">
    <location>
        <begin position="360"/>
        <end position="382"/>
    </location>
</feature>
<dbReference type="Proteomes" id="UP000245137">
    <property type="component" value="Unassembled WGS sequence"/>
</dbReference>
<proteinExistence type="predicted"/>
<dbReference type="GO" id="GO:0004016">
    <property type="term" value="F:adenylate cyclase activity"/>
    <property type="evidence" value="ECO:0007669"/>
    <property type="project" value="UniProtKB-ARBA"/>
</dbReference>
<dbReference type="RefSeq" id="WP_108916964.1">
    <property type="nucleotide sequence ID" value="NZ_BGJY01000012.1"/>
</dbReference>
<dbReference type="InterPro" id="IPR007890">
    <property type="entry name" value="CHASE2"/>
</dbReference>
<evidence type="ECO:0000313" key="4">
    <source>
        <dbReference type="Proteomes" id="UP000245137"/>
    </source>
</evidence>
<dbReference type="GO" id="GO:0035556">
    <property type="term" value="P:intracellular signal transduction"/>
    <property type="evidence" value="ECO:0007669"/>
    <property type="project" value="InterPro"/>
</dbReference>
<dbReference type="SMART" id="SM01080">
    <property type="entry name" value="CHASE2"/>
    <property type="match status" value="1"/>
</dbReference>
<dbReference type="EMBL" id="PUIV01000010">
    <property type="protein sequence ID" value="PWB94267.1"/>
    <property type="molecule type" value="Genomic_DNA"/>
</dbReference>
<dbReference type="CDD" id="cd07302">
    <property type="entry name" value="CHD"/>
    <property type="match status" value="1"/>
</dbReference>
<evidence type="ECO:0000313" key="3">
    <source>
        <dbReference type="EMBL" id="PWB94267.1"/>
    </source>
</evidence>
<dbReference type="SUPFAM" id="SSF55073">
    <property type="entry name" value="Nucleotide cyclase"/>
    <property type="match status" value="1"/>
</dbReference>
<organism evidence="3 4">
    <name type="scientific">Methylosinus sporium</name>
    <dbReference type="NCBI Taxonomy" id="428"/>
    <lineage>
        <taxon>Bacteria</taxon>
        <taxon>Pseudomonadati</taxon>
        <taxon>Pseudomonadota</taxon>
        <taxon>Alphaproteobacteria</taxon>
        <taxon>Hyphomicrobiales</taxon>
        <taxon>Methylocystaceae</taxon>
        <taxon>Methylosinus</taxon>
    </lineage>
</organism>
<evidence type="ECO:0000256" key="1">
    <source>
        <dbReference type="SAM" id="Phobius"/>
    </source>
</evidence>
<dbReference type="AlphaFoldDB" id="A0A2U1SRL9"/>
<reference evidence="3 4" key="1">
    <citation type="journal article" date="2018" name="Appl. Microbiol. Biotechnol.">
        <title>Co-cultivation of the strictly anaerobic methanogen Methanosarcina barkeri with aerobic methanotrophs in an oxygen-limited membrane bioreactor.</title>
        <authorList>
            <person name="In 't Zandt M.H."/>
            <person name="van den Bosch T.J.M."/>
            <person name="Rijkers R."/>
            <person name="van Kessel M.A.H.J."/>
            <person name="Jetten M.S.M."/>
            <person name="Welte C.U."/>
        </authorList>
    </citation>
    <scope>NUCLEOTIDE SEQUENCE [LARGE SCALE GENOMIC DNA]</scope>
    <source>
        <strain evidence="3 4">DSM 17706</strain>
    </source>
</reference>
<name>A0A2U1SRL9_METSR</name>
<comment type="caution">
    <text evidence="3">The sequence shown here is derived from an EMBL/GenBank/DDBJ whole genome shotgun (WGS) entry which is preliminary data.</text>
</comment>
<dbReference type="Gene3D" id="3.30.70.1230">
    <property type="entry name" value="Nucleotide cyclase"/>
    <property type="match status" value="1"/>
</dbReference>
<feature type="transmembrane region" description="Helical" evidence="1">
    <location>
        <begin position="413"/>
        <end position="435"/>
    </location>
</feature>